<dbReference type="EMBL" id="RDQH01000334">
    <property type="protein sequence ID" value="RXH92483.1"/>
    <property type="molecule type" value="Genomic_DNA"/>
</dbReference>
<evidence type="ECO:0000313" key="2">
    <source>
        <dbReference type="Proteomes" id="UP000290289"/>
    </source>
</evidence>
<accession>A0A498JF70</accession>
<evidence type="ECO:0000313" key="1">
    <source>
        <dbReference type="EMBL" id="RXH92483.1"/>
    </source>
</evidence>
<organism evidence="1 2">
    <name type="scientific">Malus domestica</name>
    <name type="common">Apple</name>
    <name type="synonym">Pyrus malus</name>
    <dbReference type="NCBI Taxonomy" id="3750"/>
    <lineage>
        <taxon>Eukaryota</taxon>
        <taxon>Viridiplantae</taxon>
        <taxon>Streptophyta</taxon>
        <taxon>Embryophyta</taxon>
        <taxon>Tracheophyta</taxon>
        <taxon>Spermatophyta</taxon>
        <taxon>Magnoliopsida</taxon>
        <taxon>eudicotyledons</taxon>
        <taxon>Gunneridae</taxon>
        <taxon>Pentapetalae</taxon>
        <taxon>rosids</taxon>
        <taxon>fabids</taxon>
        <taxon>Rosales</taxon>
        <taxon>Rosaceae</taxon>
        <taxon>Amygdaloideae</taxon>
        <taxon>Maleae</taxon>
        <taxon>Malus</taxon>
    </lineage>
</organism>
<name>A0A498JF70_MALDO</name>
<protein>
    <submittedName>
        <fullName evidence="1">Uncharacterized protein</fullName>
    </submittedName>
</protein>
<keyword evidence="2" id="KW-1185">Reference proteome</keyword>
<dbReference type="Proteomes" id="UP000290289">
    <property type="component" value="Chromosome 8"/>
</dbReference>
<proteinExistence type="predicted"/>
<reference evidence="1 2" key="1">
    <citation type="submission" date="2018-10" db="EMBL/GenBank/DDBJ databases">
        <title>A high-quality apple genome assembly.</title>
        <authorList>
            <person name="Hu J."/>
        </authorList>
    </citation>
    <scope>NUCLEOTIDE SEQUENCE [LARGE SCALE GENOMIC DNA]</scope>
    <source>
        <strain evidence="2">cv. HFTH1</strain>
        <tissue evidence="1">Young leaf</tissue>
    </source>
</reference>
<dbReference type="AlphaFoldDB" id="A0A498JF70"/>
<sequence>MLLMSQGSDEMIQKFQEFSRKLYALPTTVDWDGCAVNKRVTRLLGIADHELEKINTRRMHAMGGRLVAMEGYSYGTELFECFCIRTLDEGLEQLLSAVISRMEFVLSIPFSPKLLTWMLTRPPILDEIETKISACIKAFIDFVVDAEPVVNEFRNTMGPKINQLWSNFGSS</sequence>
<comment type="caution">
    <text evidence="1">The sequence shown here is derived from an EMBL/GenBank/DDBJ whole genome shotgun (WGS) entry which is preliminary data.</text>
</comment>
<gene>
    <name evidence="1" type="ORF">DVH24_033379</name>
</gene>